<accession>H1D2U2</accession>
<evidence type="ECO:0000256" key="5">
    <source>
        <dbReference type="ARBA" id="ARBA00023204"/>
    </source>
</evidence>
<comment type="caution">
    <text evidence="6">Lacks conserved residue(s) required for the propagation of feature annotation.</text>
</comment>
<protein>
    <recommendedName>
        <fullName evidence="6">Holliday junction branch migration complex subunit RuvA</fullName>
    </recommendedName>
</protein>
<name>H1D2U2_9FIRM</name>
<dbReference type="NCBIfam" id="TIGR00084">
    <property type="entry name" value="ruvA"/>
    <property type="match status" value="1"/>
</dbReference>
<evidence type="ECO:0000256" key="2">
    <source>
        <dbReference type="ARBA" id="ARBA00022763"/>
    </source>
</evidence>
<comment type="function">
    <text evidence="6">The RuvA-RuvB-RuvC complex processes Holliday junction (HJ) DNA during genetic recombination and DNA repair, while the RuvA-RuvB complex plays an important role in the rescue of blocked DNA replication forks via replication fork reversal (RFR). RuvA specifically binds to HJ cruciform DNA, conferring on it an open structure. The RuvB hexamer acts as an ATP-dependent pump, pulling dsDNA into and through the RuvAB complex. HJ branch migration allows RuvC to scan DNA until it finds its consensus sequence, where it cleaves and resolves the cruciform DNA.</text>
</comment>
<dbReference type="GO" id="GO:0006281">
    <property type="term" value="P:DNA repair"/>
    <property type="evidence" value="ECO:0007669"/>
    <property type="project" value="UniProtKB-UniRule"/>
</dbReference>
<evidence type="ECO:0000256" key="6">
    <source>
        <dbReference type="HAMAP-Rule" id="MF_00031"/>
    </source>
</evidence>
<dbReference type="RefSeq" id="WP_008860424.1">
    <property type="nucleotide sequence ID" value="NZ_JH591189.1"/>
</dbReference>
<feature type="region of interest" description="Domain III" evidence="6">
    <location>
        <begin position="157"/>
        <end position="203"/>
    </location>
</feature>
<dbReference type="GO" id="GO:0048476">
    <property type="term" value="C:Holliday junction resolvase complex"/>
    <property type="evidence" value="ECO:0007669"/>
    <property type="project" value="UniProtKB-UniRule"/>
</dbReference>
<comment type="domain">
    <text evidence="6">Has three domains with a flexible linker between the domains II and III and assumes an 'L' shape. Domain III is highly mobile and contacts RuvB.</text>
</comment>
<keyword evidence="4 6" id="KW-0233">DNA recombination</keyword>
<evidence type="ECO:0000256" key="4">
    <source>
        <dbReference type="ARBA" id="ARBA00023172"/>
    </source>
</evidence>
<keyword evidence="8" id="KW-0547">Nucleotide-binding</keyword>
<dbReference type="GO" id="GO:0009378">
    <property type="term" value="F:four-way junction helicase activity"/>
    <property type="evidence" value="ECO:0007669"/>
    <property type="project" value="InterPro"/>
</dbReference>
<dbReference type="InterPro" id="IPR010994">
    <property type="entry name" value="RuvA_2-like"/>
</dbReference>
<gene>
    <name evidence="6" type="primary">ruvA</name>
    <name evidence="8" type="ORF">HMPREF9453_01930</name>
</gene>
<dbReference type="InterPro" id="IPR012340">
    <property type="entry name" value="NA-bd_OB-fold"/>
</dbReference>
<dbReference type="GO" id="GO:0000400">
    <property type="term" value="F:four-way junction DNA binding"/>
    <property type="evidence" value="ECO:0007669"/>
    <property type="project" value="UniProtKB-UniRule"/>
</dbReference>
<keyword evidence="8" id="KW-0347">Helicase</keyword>
<dbReference type="OrthoDB" id="5293449at2"/>
<keyword evidence="8" id="KW-0067">ATP-binding</keyword>
<dbReference type="GO" id="GO:0009379">
    <property type="term" value="C:Holliday junction helicase complex"/>
    <property type="evidence" value="ECO:0007669"/>
    <property type="project" value="InterPro"/>
</dbReference>
<feature type="domain" description="Helix-hairpin-helix DNA-binding motif class 1" evidence="7">
    <location>
        <begin position="107"/>
        <end position="126"/>
    </location>
</feature>
<dbReference type="STRING" id="742743.HMPREF9453_01930"/>
<keyword evidence="9" id="KW-1185">Reference proteome</keyword>
<dbReference type="GO" id="GO:0005737">
    <property type="term" value="C:cytoplasm"/>
    <property type="evidence" value="ECO:0007669"/>
    <property type="project" value="UniProtKB-SubCell"/>
</dbReference>
<sequence length="203" mass="21847">MIGYIRGKVTALFKDSCFLEAGGIGYRIFISDKTRQQLAKGEEAKLLTYMAVREDAILLYGFLGKEEYDLFLLLISISKVGPKVAMGILSAMTPSAFVGAITTGSVTRLTKLPGIGKKTAERLLVELKDKVGAFSVEPLSDDGRAAAPSAEENPAADEAVKALMSLGYEMDEITPVLGRLSGSYDNVSKLVSAALREFAKNRE</sequence>
<dbReference type="SUPFAM" id="SSF46929">
    <property type="entry name" value="DNA helicase RuvA subunit, C-terminal domain"/>
    <property type="match status" value="1"/>
</dbReference>
<dbReference type="Proteomes" id="UP000003277">
    <property type="component" value="Unassembled WGS sequence"/>
</dbReference>
<dbReference type="InterPro" id="IPR036267">
    <property type="entry name" value="RuvA_C_sf"/>
</dbReference>
<keyword evidence="1 6" id="KW-0963">Cytoplasm</keyword>
<evidence type="ECO:0000313" key="9">
    <source>
        <dbReference type="Proteomes" id="UP000003277"/>
    </source>
</evidence>
<keyword evidence="2 6" id="KW-0227">DNA damage</keyword>
<dbReference type="Pfam" id="PF07499">
    <property type="entry name" value="RuvA_C"/>
    <property type="match status" value="1"/>
</dbReference>
<dbReference type="HAMAP" id="MF_00031">
    <property type="entry name" value="DNA_HJ_migration_RuvA"/>
    <property type="match status" value="1"/>
</dbReference>
<dbReference type="SMART" id="SM00278">
    <property type="entry name" value="HhH1"/>
    <property type="match status" value="2"/>
</dbReference>
<comment type="caution">
    <text evidence="8">The sequence shown here is derived from an EMBL/GenBank/DDBJ whole genome shotgun (WGS) entry which is preliminary data.</text>
</comment>
<dbReference type="SUPFAM" id="SSF47781">
    <property type="entry name" value="RuvA domain 2-like"/>
    <property type="match status" value="1"/>
</dbReference>
<dbReference type="InterPro" id="IPR011114">
    <property type="entry name" value="RuvA_C"/>
</dbReference>
<dbReference type="GO" id="GO:0006310">
    <property type="term" value="P:DNA recombination"/>
    <property type="evidence" value="ECO:0007669"/>
    <property type="project" value="UniProtKB-UniRule"/>
</dbReference>
<dbReference type="Pfam" id="PF01330">
    <property type="entry name" value="RuvA_N"/>
    <property type="match status" value="1"/>
</dbReference>
<dbReference type="EMBL" id="ADLT01000065">
    <property type="protein sequence ID" value="EHO62212.1"/>
    <property type="molecule type" value="Genomic_DNA"/>
</dbReference>
<dbReference type="InterPro" id="IPR013849">
    <property type="entry name" value="DNA_helicase_Holl-junc_RuvA_I"/>
</dbReference>
<comment type="subunit">
    <text evidence="6">Homotetramer. Forms an RuvA(8)-RuvB(12)-Holliday junction (HJ) complex. HJ DNA is sandwiched between 2 RuvA tetramers; dsDNA enters through RuvA and exits via RuvB. An RuvB hexamer assembles on each DNA strand where it exits the tetramer. Each RuvB hexamer is contacted by two RuvA subunits (via domain III) on 2 adjacent RuvB subunits; this complex drives branch migration. In the full resolvosome a probable DNA-RuvA(4)-RuvB(12)-RuvC(2) complex forms which resolves the HJ.</text>
</comment>
<comment type="similarity">
    <text evidence="6">Belongs to the RuvA family.</text>
</comment>
<dbReference type="GO" id="GO:0005524">
    <property type="term" value="F:ATP binding"/>
    <property type="evidence" value="ECO:0007669"/>
    <property type="project" value="InterPro"/>
</dbReference>
<proteinExistence type="inferred from homology"/>
<dbReference type="Gene3D" id="1.10.150.20">
    <property type="entry name" value="5' to 3' exonuclease, C-terminal subdomain"/>
    <property type="match status" value="1"/>
</dbReference>
<dbReference type="eggNOG" id="COG0632">
    <property type="taxonomic scope" value="Bacteria"/>
</dbReference>
<dbReference type="InterPro" id="IPR003583">
    <property type="entry name" value="Hlx-hairpin-Hlx_DNA-bd_motif"/>
</dbReference>
<keyword evidence="5 6" id="KW-0234">DNA repair</keyword>
<dbReference type="PATRIC" id="fig|742743.3.peg.1944"/>
<dbReference type="Gene3D" id="2.40.50.140">
    <property type="entry name" value="Nucleic acid-binding proteins"/>
    <property type="match status" value="1"/>
</dbReference>
<dbReference type="SUPFAM" id="SSF50249">
    <property type="entry name" value="Nucleic acid-binding proteins"/>
    <property type="match status" value="1"/>
</dbReference>
<dbReference type="InterPro" id="IPR000085">
    <property type="entry name" value="RuvA"/>
</dbReference>
<reference evidence="8 9" key="1">
    <citation type="submission" date="2011-11" db="EMBL/GenBank/DDBJ databases">
        <title>The Genome Sequence of Dialister succinatiphilus YIT 11850.</title>
        <authorList>
            <consortium name="The Broad Institute Genome Sequencing Platform"/>
            <person name="Earl A."/>
            <person name="Ward D."/>
            <person name="Feldgarden M."/>
            <person name="Gevers D."/>
            <person name="Morotomi M."/>
            <person name="Young S.K."/>
            <person name="Zeng Q."/>
            <person name="Gargeya S."/>
            <person name="Fitzgerald M."/>
            <person name="Haas B."/>
            <person name="Abouelleil A."/>
            <person name="Alvarado L."/>
            <person name="Arachchi H.M."/>
            <person name="Berlin A."/>
            <person name="Brown A."/>
            <person name="Chapman S.B."/>
            <person name="Dunbar C."/>
            <person name="Gearin G."/>
            <person name="Goldberg J."/>
            <person name="Griggs A."/>
            <person name="Gujja S."/>
            <person name="Heiman D."/>
            <person name="Howarth C."/>
            <person name="Lui A."/>
            <person name="MacDonald P.J.P."/>
            <person name="Montmayeur A."/>
            <person name="Murphy C."/>
            <person name="Neiman D."/>
            <person name="Pearson M."/>
            <person name="Priest M."/>
            <person name="Roberts A."/>
            <person name="Saif S."/>
            <person name="Shea T."/>
            <person name="Sisk P."/>
            <person name="Stolte C."/>
            <person name="Sykes S."/>
            <person name="Wortman J."/>
            <person name="Nusbaum C."/>
            <person name="Birren B."/>
        </authorList>
    </citation>
    <scope>NUCLEOTIDE SEQUENCE [LARGE SCALE GENOMIC DNA]</scope>
    <source>
        <strain evidence="8 9">YIT 11850</strain>
    </source>
</reference>
<dbReference type="Pfam" id="PF14520">
    <property type="entry name" value="HHH_5"/>
    <property type="match status" value="1"/>
</dbReference>
<evidence type="ECO:0000259" key="7">
    <source>
        <dbReference type="SMART" id="SM00278"/>
    </source>
</evidence>
<keyword evidence="3 6" id="KW-0238">DNA-binding</keyword>
<comment type="subcellular location">
    <subcellularLocation>
        <location evidence="6">Cytoplasm</location>
    </subcellularLocation>
</comment>
<organism evidence="8 9">
    <name type="scientific">Dialister succinatiphilus YIT 11850</name>
    <dbReference type="NCBI Taxonomy" id="742743"/>
    <lineage>
        <taxon>Bacteria</taxon>
        <taxon>Bacillati</taxon>
        <taxon>Bacillota</taxon>
        <taxon>Negativicutes</taxon>
        <taxon>Veillonellales</taxon>
        <taxon>Veillonellaceae</taxon>
        <taxon>Dialister</taxon>
    </lineage>
</organism>
<evidence type="ECO:0000313" key="8">
    <source>
        <dbReference type="EMBL" id="EHO62212.1"/>
    </source>
</evidence>
<keyword evidence="8" id="KW-0378">Hydrolase</keyword>
<evidence type="ECO:0000256" key="1">
    <source>
        <dbReference type="ARBA" id="ARBA00022490"/>
    </source>
</evidence>
<evidence type="ECO:0000256" key="3">
    <source>
        <dbReference type="ARBA" id="ARBA00023125"/>
    </source>
</evidence>
<dbReference type="CDD" id="cd14332">
    <property type="entry name" value="UBA_RuvA_C"/>
    <property type="match status" value="1"/>
</dbReference>
<dbReference type="HOGENOM" id="CLU_087936_2_1_9"/>
<dbReference type="AlphaFoldDB" id="H1D2U2"/>
<feature type="domain" description="Helix-hairpin-helix DNA-binding motif class 1" evidence="7">
    <location>
        <begin position="72"/>
        <end position="91"/>
    </location>
</feature>